<dbReference type="SUPFAM" id="SSF53850">
    <property type="entry name" value="Periplasmic binding protein-like II"/>
    <property type="match status" value="1"/>
</dbReference>
<evidence type="ECO:0000256" key="2">
    <source>
        <dbReference type="ARBA" id="ARBA00022729"/>
    </source>
</evidence>
<keyword evidence="2 3" id="KW-0732">Signal</keyword>
<protein>
    <submittedName>
        <fullName evidence="5">Transporter substrate-binding domain-containing protein</fullName>
    </submittedName>
</protein>
<evidence type="ECO:0000259" key="4">
    <source>
        <dbReference type="Pfam" id="PF00497"/>
    </source>
</evidence>
<reference evidence="5" key="1">
    <citation type="submission" date="2021-11" db="EMBL/GenBank/DDBJ databases">
        <title>Vibrio ZSDE26 sp. nov. and Vibrio ZSDZ34 sp. nov., isolated from coastal seawater in Qingdao.</title>
        <authorList>
            <person name="Zhang P."/>
        </authorList>
    </citation>
    <scope>NUCLEOTIDE SEQUENCE</scope>
    <source>
        <strain evidence="5">ZSDE26</strain>
    </source>
</reference>
<dbReference type="RefSeq" id="WP_248007989.1">
    <property type="nucleotide sequence ID" value="NZ_JAJHVV010000003.1"/>
</dbReference>
<comment type="similarity">
    <text evidence="1">Belongs to the bacterial solute-binding protein 3 family.</text>
</comment>
<comment type="caution">
    <text evidence="5">The sequence shown here is derived from an EMBL/GenBank/DDBJ whole genome shotgun (WGS) entry which is preliminary data.</text>
</comment>
<sequence length="241" mass="27614">MTVRLILLALCFISFSSLASNKVIFATQAIWPPYVFNNPNSGLAVDIVKAAYESQGYHLDLQVKPWLRALKEVNTKHKDALISIWWADSRTENLAFSVPYLLVQLKFIVLKENKFHYSGLSSLNGMKVGVIEDHGYDTEFTQSTDFRRIAEPNLETNIRKLKAKRVDTILADERAARYTIKTLGLDIDDFHFVDLSLIIKPIHLAISKQHPDKDRLLVTFMIGLHTIKQNGIYDSLLEKYY</sequence>
<proteinExistence type="inferred from homology"/>
<feature type="domain" description="Solute-binding protein family 3/N-terminal" evidence="4">
    <location>
        <begin position="24"/>
        <end position="241"/>
    </location>
</feature>
<accession>A0A9X2BGH9</accession>
<evidence type="ECO:0000256" key="1">
    <source>
        <dbReference type="ARBA" id="ARBA00010333"/>
    </source>
</evidence>
<dbReference type="Proteomes" id="UP001139559">
    <property type="component" value="Unassembled WGS sequence"/>
</dbReference>
<dbReference type="Gene3D" id="3.40.190.10">
    <property type="entry name" value="Periplasmic binding protein-like II"/>
    <property type="match status" value="2"/>
</dbReference>
<dbReference type="Pfam" id="PF00497">
    <property type="entry name" value="SBP_bac_3"/>
    <property type="match status" value="1"/>
</dbReference>
<name>A0A9X2BGH9_9VIBR</name>
<dbReference type="AlphaFoldDB" id="A0A9X2BGH9"/>
<dbReference type="PANTHER" id="PTHR35936">
    <property type="entry name" value="MEMBRANE-BOUND LYTIC MUREIN TRANSGLYCOSYLASE F"/>
    <property type="match status" value="1"/>
</dbReference>
<organism evidence="5 6">
    <name type="scientific">Vibrio amylolyticus</name>
    <dbReference type="NCBI Taxonomy" id="2847292"/>
    <lineage>
        <taxon>Bacteria</taxon>
        <taxon>Pseudomonadati</taxon>
        <taxon>Pseudomonadota</taxon>
        <taxon>Gammaproteobacteria</taxon>
        <taxon>Vibrionales</taxon>
        <taxon>Vibrionaceae</taxon>
        <taxon>Vibrio</taxon>
    </lineage>
</organism>
<evidence type="ECO:0000313" key="6">
    <source>
        <dbReference type="Proteomes" id="UP001139559"/>
    </source>
</evidence>
<dbReference type="InterPro" id="IPR001638">
    <property type="entry name" value="Solute-binding_3/MltF_N"/>
</dbReference>
<feature type="chain" id="PRO_5040775183" evidence="3">
    <location>
        <begin position="20"/>
        <end position="241"/>
    </location>
</feature>
<evidence type="ECO:0000313" key="5">
    <source>
        <dbReference type="EMBL" id="MCK6262879.1"/>
    </source>
</evidence>
<feature type="signal peptide" evidence="3">
    <location>
        <begin position="1"/>
        <end position="19"/>
    </location>
</feature>
<keyword evidence="6" id="KW-1185">Reference proteome</keyword>
<gene>
    <name evidence="5" type="ORF">KP803_06260</name>
</gene>
<dbReference type="EMBL" id="JAJHVV010000003">
    <property type="protein sequence ID" value="MCK6262879.1"/>
    <property type="molecule type" value="Genomic_DNA"/>
</dbReference>
<dbReference type="PANTHER" id="PTHR35936:SF25">
    <property type="entry name" value="ABC TRANSPORTER SUBSTRATE-BINDING PROTEIN"/>
    <property type="match status" value="1"/>
</dbReference>
<evidence type="ECO:0000256" key="3">
    <source>
        <dbReference type="SAM" id="SignalP"/>
    </source>
</evidence>